<keyword evidence="6" id="KW-1185">Reference proteome</keyword>
<evidence type="ECO:0000256" key="3">
    <source>
        <dbReference type="ARBA" id="ARBA00032446"/>
    </source>
</evidence>
<dbReference type="EMBL" id="UGOD01000001">
    <property type="protein sequence ID" value="STX51940.1"/>
    <property type="molecule type" value="Genomic_DNA"/>
</dbReference>
<dbReference type="CDD" id="cd24032">
    <property type="entry name" value="ASKHA_NBD_TsaB"/>
    <property type="match status" value="1"/>
</dbReference>
<dbReference type="InterPro" id="IPR022496">
    <property type="entry name" value="T6A_TsaB"/>
</dbReference>
<evidence type="ECO:0000256" key="2">
    <source>
        <dbReference type="ARBA" id="ARBA00019012"/>
    </source>
</evidence>
<dbReference type="SUPFAM" id="SSF53067">
    <property type="entry name" value="Actin-like ATPase domain"/>
    <property type="match status" value="2"/>
</dbReference>
<dbReference type="OrthoDB" id="9809995at2"/>
<dbReference type="PANTHER" id="PTHR11735:SF11">
    <property type="entry name" value="TRNA THREONYLCARBAMOYLADENOSINE BIOSYNTHESIS PROTEIN TSAB"/>
    <property type="match status" value="1"/>
</dbReference>
<gene>
    <name evidence="5" type="ORF">NCTC13316_02043</name>
</gene>
<feature type="domain" description="Gcp-like" evidence="4">
    <location>
        <begin position="31"/>
        <end position="132"/>
    </location>
</feature>
<protein>
    <recommendedName>
        <fullName evidence="2">tRNA threonylcarbamoyladenosine biosynthesis protein TsaB</fullName>
    </recommendedName>
    <alternativeName>
        <fullName evidence="3">t(6)A37 threonylcarbamoyladenosine biosynthesis protein TsaB</fullName>
    </alternativeName>
</protein>
<dbReference type="GO" id="GO:0002949">
    <property type="term" value="P:tRNA threonylcarbamoyladenosine modification"/>
    <property type="evidence" value="ECO:0007669"/>
    <property type="project" value="InterPro"/>
</dbReference>
<dbReference type="InterPro" id="IPR000905">
    <property type="entry name" value="Gcp-like_dom"/>
</dbReference>
<dbReference type="PANTHER" id="PTHR11735">
    <property type="entry name" value="TRNA N6-ADENOSINE THREONYLCARBAMOYLTRANSFERASE"/>
    <property type="match status" value="1"/>
</dbReference>
<dbReference type="Proteomes" id="UP000254794">
    <property type="component" value="Unassembled WGS sequence"/>
</dbReference>
<dbReference type="AlphaFoldDB" id="A0A378JPR1"/>
<dbReference type="RefSeq" id="WP_115331540.1">
    <property type="nucleotide sequence ID" value="NZ_CAAAHP010000002.1"/>
</dbReference>
<comment type="similarity">
    <text evidence="1">Belongs to the KAE1 / TsaD family. TsaB subfamily.</text>
</comment>
<dbReference type="GO" id="GO:0008233">
    <property type="term" value="F:peptidase activity"/>
    <property type="evidence" value="ECO:0007669"/>
    <property type="project" value="UniProtKB-KW"/>
</dbReference>
<keyword evidence="5" id="KW-0645">Protease</keyword>
<evidence type="ECO:0000256" key="1">
    <source>
        <dbReference type="ARBA" id="ARBA00010493"/>
    </source>
</evidence>
<dbReference type="InterPro" id="IPR043129">
    <property type="entry name" value="ATPase_NBD"/>
</dbReference>
<proteinExistence type="inferred from homology"/>
<dbReference type="GO" id="GO:0005829">
    <property type="term" value="C:cytosol"/>
    <property type="evidence" value="ECO:0007669"/>
    <property type="project" value="TreeGrafter"/>
</dbReference>
<dbReference type="Gene3D" id="3.30.420.40">
    <property type="match status" value="2"/>
</dbReference>
<sequence length="223" mass="24316">MKLLALDTSTSVATLALSNQGEIHKQSQVGQGQHAQVILSMIETLLSEAALSITQLDGIVLGRGPGSFTGLRIACSIAQGLAYPHDLPIFPVSSLATIAYEVKMNQDKQDYPVLALIDARMNQVYWAYYDKSSPTDIPEYVSAANDINIIPTEPLQLVGINFMPYFSNLPEMLRANIIKQQEVSINAATMLHLVQSQSISPIKAEEALPIYIRNQVAHPPKSG</sequence>
<dbReference type="NCBIfam" id="TIGR03725">
    <property type="entry name" value="T6A_YeaZ"/>
    <property type="match status" value="1"/>
</dbReference>
<evidence type="ECO:0000259" key="4">
    <source>
        <dbReference type="Pfam" id="PF00814"/>
    </source>
</evidence>
<dbReference type="Pfam" id="PF00814">
    <property type="entry name" value="TsaD"/>
    <property type="match status" value="1"/>
</dbReference>
<keyword evidence="5" id="KW-0378">Hydrolase</keyword>
<organism evidence="5 6">
    <name type="scientific">Legionella busanensis</name>
    <dbReference type="NCBI Taxonomy" id="190655"/>
    <lineage>
        <taxon>Bacteria</taxon>
        <taxon>Pseudomonadati</taxon>
        <taxon>Pseudomonadota</taxon>
        <taxon>Gammaproteobacteria</taxon>
        <taxon>Legionellales</taxon>
        <taxon>Legionellaceae</taxon>
        <taxon>Legionella</taxon>
    </lineage>
</organism>
<evidence type="ECO:0000313" key="6">
    <source>
        <dbReference type="Proteomes" id="UP000254794"/>
    </source>
</evidence>
<reference evidence="5 6" key="1">
    <citation type="submission" date="2018-06" db="EMBL/GenBank/DDBJ databases">
        <authorList>
            <consortium name="Pathogen Informatics"/>
            <person name="Doyle S."/>
        </authorList>
    </citation>
    <scope>NUCLEOTIDE SEQUENCE [LARGE SCALE GENOMIC DNA]</scope>
    <source>
        <strain evidence="5 6">NCTC13316</strain>
    </source>
</reference>
<evidence type="ECO:0000313" key="5">
    <source>
        <dbReference type="EMBL" id="STX51940.1"/>
    </source>
</evidence>
<dbReference type="GO" id="GO:0006508">
    <property type="term" value="P:proteolysis"/>
    <property type="evidence" value="ECO:0007669"/>
    <property type="project" value="UniProtKB-KW"/>
</dbReference>
<name>A0A378JPR1_9GAMM</name>
<accession>A0A378JPR1</accession>